<evidence type="ECO:0008006" key="3">
    <source>
        <dbReference type="Google" id="ProtNLM"/>
    </source>
</evidence>
<name>A0ABN4MEF1_9BURK</name>
<keyword evidence="2" id="KW-1185">Reference proteome</keyword>
<accession>A0ABN4MEF1</accession>
<dbReference type="Proteomes" id="UP000074914">
    <property type="component" value="Chromosome"/>
</dbReference>
<evidence type="ECO:0000313" key="2">
    <source>
        <dbReference type="Proteomes" id="UP000074914"/>
    </source>
</evidence>
<organism evidence="1 2">
    <name type="scientific">Collimonas pratensis</name>
    <dbReference type="NCBI Taxonomy" id="279113"/>
    <lineage>
        <taxon>Bacteria</taxon>
        <taxon>Pseudomonadati</taxon>
        <taxon>Pseudomonadota</taxon>
        <taxon>Betaproteobacteria</taxon>
        <taxon>Burkholderiales</taxon>
        <taxon>Oxalobacteraceae</taxon>
        <taxon>Collimonas</taxon>
    </lineage>
</organism>
<evidence type="ECO:0000313" key="1">
    <source>
        <dbReference type="EMBL" id="AMP14959.1"/>
    </source>
</evidence>
<proteinExistence type="predicted"/>
<sequence length="47" mass="5235">MVKFPSGYPCRLVRRIIFSISQSAIAITAYKKSTIRLTPGSVNYSGR</sequence>
<dbReference type="EMBL" id="CP013236">
    <property type="protein sequence ID" value="AMP14959.1"/>
    <property type="molecule type" value="Genomic_DNA"/>
</dbReference>
<gene>
    <name evidence="1" type="ORF">CPter291_2702</name>
</gene>
<protein>
    <recommendedName>
        <fullName evidence="3">DUF4236 domain-containing protein</fullName>
    </recommendedName>
</protein>
<reference evidence="1 2" key="1">
    <citation type="submission" date="2015-11" db="EMBL/GenBank/DDBJ databases">
        <title>Exploring the genomic traits of fungus-feeding bacterial genus Collimonas.</title>
        <authorList>
            <person name="Song C."/>
            <person name="Schmidt R."/>
            <person name="de Jager V."/>
            <person name="Krzyzanowska D."/>
            <person name="Jongedijk E."/>
            <person name="Cankar K."/>
            <person name="Beekwilder J."/>
            <person name="van Veen A."/>
            <person name="de Boer W."/>
            <person name="van Veen J.A."/>
            <person name="Garbeva P."/>
        </authorList>
    </citation>
    <scope>NUCLEOTIDE SEQUENCE [LARGE SCALE GENOMIC DNA]</scope>
    <source>
        <strain evidence="1 2">Ter291</strain>
    </source>
</reference>